<keyword evidence="3" id="KW-1185">Reference proteome</keyword>
<gene>
    <name evidence="2" type="ORF">HF999_04325</name>
</gene>
<dbReference type="Proteomes" id="UP000582646">
    <property type="component" value="Unassembled WGS sequence"/>
</dbReference>
<dbReference type="AlphaFoldDB" id="A0A846WWR2"/>
<proteinExistence type="predicted"/>
<evidence type="ECO:0000313" key="3">
    <source>
        <dbReference type="Proteomes" id="UP000582646"/>
    </source>
</evidence>
<evidence type="ECO:0000256" key="1">
    <source>
        <dbReference type="SAM" id="Phobius"/>
    </source>
</evidence>
<sequence>MGFDFVWTNHRDEWRAAAGPVIGVLLFGTLGVLALVATPLLDVGLAFLGIAVLTTGLIVPQLGGRQGETVRLSPDGVRIEQAAWWKNGATYLLSGLCLLLAGMAATVVTDPEGGLLMLVLGSVLGVCLAVMVFVLWRGRRAFVFGQGNVVTPRGRVIGYDRLLYRLYEPPRGAPSVEIGLVDGPKPENMTAFGYMISPSTVLSTLDALTAGDRVYTGDEIRAMLAVPPQQGVAEGESVVLRLSAALPGGEG</sequence>
<dbReference type="RefSeq" id="WP_168544683.1">
    <property type="nucleotide sequence ID" value="NZ_BAAAKS010000006.1"/>
</dbReference>
<dbReference type="EMBL" id="JAAXOQ010000004">
    <property type="protein sequence ID" value="NKY17598.1"/>
    <property type="molecule type" value="Genomic_DNA"/>
</dbReference>
<keyword evidence="1" id="KW-1133">Transmembrane helix</keyword>
<keyword evidence="1" id="KW-0812">Transmembrane</keyword>
<feature type="transmembrane region" description="Helical" evidence="1">
    <location>
        <begin position="114"/>
        <end position="136"/>
    </location>
</feature>
<evidence type="ECO:0000313" key="2">
    <source>
        <dbReference type="EMBL" id="NKY17598.1"/>
    </source>
</evidence>
<name>A0A846WWR2_9ACTN</name>
<feature type="transmembrane region" description="Helical" evidence="1">
    <location>
        <begin position="43"/>
        <end position="63"/>
    </location>
</feature>
<keyword evidence="1" id="KW-0472">Membrane</keyword>
<accession>A0A846WWR2</accession>
<organism evidence="2 3">
    <name type="scientific">Tsukamurella spumae</name>
    <dbReference type="NCBI Taxonomy" id="44753"/>
    <lineage>
        <taxon>Bacteria</taxon>
        <taxon>Bacillati</taxon>
        <taxon>Actinomycetota</taxon>
        <taxon>Actinomycetes</taxon>
        <taxon>Mycobacteriales</taxon>
        <taxon>Tsukamurellaceae</taxon>
        <taxon>Tsukamurella</taxon>
    </lineage>
</organism>
<protein>
    <submittedName>
        <fullName evidence="2">Uncharacterized protein</fullName>
    </submittedName>
</protein>
<feature type="transmembrane region" description="Helical" evidence="1">
    <location>
        <begin position="16"/>
        <end position="37"/>
    </location>
</feature>
<reference evidence="2 3" key="1">
    <citation type="submission" date="2020-04" db="EMBL/GenBank/DDBJ databases">
        <title>MicrobeNet Type strains.</title>
        <authorList>
            <person name="Nicholson A.C."/>
        </authorList>
    </citation>
    <scope>NUCLEOTIDE SEQUENCE [LARGE SCALE GENOMIC DNA]</scope>
    <source>
        <strain evidence="2 3">DSM 44113</strain>
    </source>
</reference>
<comment type="caution">
    <text evidence="2">The sequence shown here is derived from an EMBL/GenBank/DDBJ whole genome shotgun (WGS) entry which is preliminary data.</text>
</comment>
<feature type="transmembrane region" description="Helical" evidence="1">
    <location>
        <begin position="88"/>
        <end position="108"/>
    </location>
</feature>